<comment type="caution">
    <text evidence="2">The sequence shown here is derived from an EMBL/GenBank/DDBJ whole genome shotgun (WGS) entry which is preliminary data.</text>
</comment>
<gene>
    <name evidence="2" type="ORF">G6045_33850</name>
</gene>
<dbReference type="GO" id="GO:0016787">
    <property type="term" value="F:hydrolase activity"/>
    <property type="evidence" value="ECO:0007669"/>
    <property type="project" value="UniProtKB-KW"/>
</dbReference>
<proteinExistence type="predicted"/>
<dbReference type="EMBL" id="JAAKZW010000232">
    <property type="protein sequence ID" value="NGO80606.1"/>
    <property type="molecule type" value="Genomic_DNA"/>
</dbReference>
<evidence type="ECO:0000313" key="3">
    <source>
        <dbReference type="Proteomes" id="UP000481109"/>
    </source>
</evidence>
<reference evidence="2 3" key="1">
    <citation type="submission" date="2020-02" db="EMBL/GenBank/DDBJ databases">
        <title>Whole-genome analyses of novel actinobacteria.</title>
        <authorList>
            <person name="Sahin N."/>
            <person name="Tokatli A."/>
        </authorList>
    </citation>
    <scope>NUCLEOTIDE SEQUENCE [LARGE SCALE GENOMIC DNA]</scope>
    <source>
        <strain evidence="2 3">YC504</strain>
    </source>
</reference>
<dbReference type="Pfam" id="PF12697">
    <property type="entry name" value="Abhydrolase_6"/>
    <property type="match status" value="1"/>
</dbReference>
<protein>
    <submittedName>
        <fullName evidence="2">Alpha/beta hydrolase</fullName>
    </submittedName>
</protein>
<dbReference type="AlphaFoldDB" id="A0A6G4XSP3"/>
<dbReference type="InterPro" id="IPR000073">
    <property type="entry name" value="AB_hydrolase_1"/>
</dbReference>
<keyword evidence="2" id="KW-0378">Hydrolase</keyword>
<evidence type="ECO:0000259" key="1">
    <source>
        <dbReference type="Pfam" id="PF12697"/>
    </source>
</evidence>
<accession>A0A6G4XSP3</accession>
<dbReference type="Proteomes" id="UP000481109">
    <property type="component" value="Unassembled WGS sequence"/>
</dbReference>
<sequence length="265" mass="27682">MDTLGKVLSRDGTPIAYERFGSDGPVVILVGGALCTGRTEDEPLARRLAALGCTAVTYDRRGRGHSGDTLPYAVAGEVDDIAAVMESVGGRAALHGNSSGAVLAFEAAASGLAVTHVSGYEPPLTLDEIGVADRQEQADRLRALLADGRRGAAVEHFISGTGAPPELIEQLRRSPLWAEWEALAPTIAYDYAVLGDSLVPVDRISQIDVPLLVVNGSASFEWMGGSAALVARSARAGRHLTLEGQTHMVDPDVLAPVLAGFYANA</sequence>
<organism evidence="2 3">
    <name type="scientific">Streptomyces mesophilus</name>
    <dbReference type="NCBI Taxonomy" id="1775132"/>
    <lineage>
        <taxon>Bacteria</taxon>
        <taxon>Bacillati</taxon>
        <taxon>Actinomycetota</taxon>
        <taxon>Actinomycetes</taxon>
        <taxon>Kitasatosporales</taxon>
        <taxon>Streptomycetaceae</taxon>
        <taxon>Streptomyces</taxon>
    </lineage>
</organism>
<dbReference type="Gene3D" id="3.40.50.1820">
    <property type="entry name" value="alpha/beta hydrolase"/>
    <property type="match status" value="1"/>
</dbReference>
<name>A0A6G4XSP3_9ACTN</name>
<dbReference type="SUPFAM" id="SSF53474">
    <property type="entry name" value="alpha/beta-Hydrolases"/>
    <property type="match status" value="1"/>
</dbReference>
<dbReference type="InterPro" id="IPR029058">
    <property type="entry name" value="AB_hydrolase_fold"/>
</dbReference>
<feature type="domain" description="AB hydrolase-1" evidence="1">
    <location>
        <begin position="43"/>
        <end position="255"/>
    </location>
</feature>
<evidence type="ECO:0000313" key="2">
    <source>
        <dbReference type="EMBL" id="NGO80606.1"/>
    </source>
</evidence>
<keyword evidence="3" id="KW-1185">Reference proteome</keyword>